<dbReference type="Gene3D" id="4.10.280.10">
    <property type="entry name" value="Helix-loop-helix DNA-binding domain"/>
    <property type="match status" value="1"/>
</dbReference>
<dbReference type="OrthoDB" id="5778525at2759"/>
<evidence type="ECO:0000256" key="5">
    <source>
        <dbReference type="ARBA" id="ARBA00023242"/>
    </source>
</evidence>
<evidence type="ECO:0000256" key="2">
    <source>
        <dbReference type="ARBA" id="ARBA00023015"/>
    </source>
</evidence>
<dbReference type="SMART" id="SM00353">
    <property type="entry name" value="HLH"/>
    <property type="match status" value="1"/>
</dbReference>
<dbReference type="GO" id="GO:0046983">
    <property type="term" value="F:protein dimerization activity"/>
    <property type="evidence" value="ECO:0007669"/>
    <property type="project" value="InterPro"/>
</dbReference>
<evidence type="ECO:0000313" key="9">
    <source>
        <dbReference type="Proteomes" id="UP001163046"/>
    </source>
</evidence>
<dbReference type="Pfam" id="PF00010">
    <property type="entry name" value="HLH"/>
    <property type="match status" value="1"/>
</dbReference>
<feature type="region of interest" description="Disordered" evidence="6">
    <location>
        <begin position="1"/>
        <end position="23"/>
    </location>
</feature>
<dbReference type="AlphaFoldDB" id="A0A9W9ZC45"/>
<evidence type="ECO:0000256" key="6">
    <source>
        <dbReference type="SAM" id="MobiDB-lite"/>
    </source>
</evidence>
<proteinExistence type="predicted"/>
<protein>
    <submittedName>
        <fullName evidence="8">Helix-loop-helix DNA-binding domain</fullName>
    </submittedName>
</protein>
<dbReference type="GO" id="GO:0000981">
    <property type="term" value="F:DNA-binding transcription factor activity, RNA polymerase II-specific"/>
    <property type="evidence" value="ECO:0007669"/>
    <property type="project" value="TreeGrafter"/>
</dbReference>
<name>A0A9W9ZC45_9CNID</name>
<dbReference type="InterPro" id="IPR052207">
    <property type="entry name" value="Max-like/E-box_TFs"/>
</dbReference>
<dbReference type="EMBL" id="MU826368">
    <property type="protein sequence ID" value="KAJ7378274.1"/>
    <property type="molecule type" value="Genomic_DNA"/>
</dbReference>
<feature type="domain" description="BHLH" evidence="7">
    <location>
        <begin position="46"/>
        <end position="96"/>
    </location>
</feature>
<dbReference type="PANTHER" id="PTHR15741:SF27">
    <property type="entry name" value="TRANSCRIPTION FACTOR AP-4"/>
    <property type="match status" value="1"/>
</dbReference>
<keyword evidence="4" id="KW-0804">Transcription</keyword>
<evidence type="ECO:0000256" key="4">
    <source>
        <dbReference type="ARBA" id="ARBA00023163"/>
    </source>
</evidence>
<keyword evidence="5" id="KW-0539">Nucleus</keyword>
<feature type="region of interest" description="Disordered" evidence="6">
    <location>
        <begin position="222"/>
        <end position="241"/>
    </location>
</feature>
<evidence type="ECO:0000313" key="8">
    <source>
        <dbReference type="EMBL" id="KAJ7378274.1"/>
    </source>
</evidence>
<evidence type="ECO:0000256" key="3">
    <source>
        <dbReference type="ARBA" id="ARBA00023125"/>
    </source>
</evidence>
<evidence type="ECO:0000256" key="1">
    <source>
        <dbReference type="ARBA" id="ARBA00004123"/>
    </source>
</evidence>
<evidence type="ECO:0000259" key="7">
    <source>
        <dbReference type="PROSITE" id="PS50888"/>
    </source>
</evidence>
<sequence>MDFQEYEDIKRFDDTSSSSSSSCTAGRCFMQVSYLCPVAIVNADKERRLNANMIERRRMQTINSGFTSLKRLLPPTEKKQTKAAILQQAVQHIMRLQRTVIQVRETNSVLRENLADERKQRLSCRKQLDAFISEKFARHESFQARGAFFTHAPQTKGQPLTPPHEDHSDRAFNRWSPTPYDGAGVICNDCQVFDLSSCRDSRKLDLAGLIRKRCEAWDVKGDPHGRRSNQLQRPSSEVCADETAPSYQKASGFSLSRDLSDAGTSGRVARGNNLHCIVDAINLIEKTNFDKSIIYNPGNAVHSATIINSC</sequence>
<accession>A0A9W9ZC45</accession>
<comment type="subcellular location">
    <subcellularLocation>
        <location evidence="1">Nucleus</location>
    </subcellularLocation>
</comment>
<organism evidence="8 9">
    <name type="scientific">Desmophyllum pertusum</name>
    <dbReference type="NCBI Taxonomy" id="174260"/>
    <lineage>
        <taxon>Eukaryota</taxon>
        <taxon>Metazoa</taxon>
        <taxon>Cnidaria</taxon>
        <taxon>Anthozoa</taxon>
        <taxon>Hexacorallia</taxon>
        <taxon>Scleractinia</taxon>
        <taxon>Caryophylliina</taxon>
        <taxon>Caryophylliidae</taxon>
        <taxon>Desmophyllum</taxon>
    </lineage>
</organism>
<dbReference type="PANTHER" id="PTHR15741">
    <property type="entry name" value="BASIC HELIX-LOOP-HELIX ZIP TRANSCRIPTION FACTOR"/>
    <property type="match status" value="1"/>
</dbReference>
<dbReference type="InterPro" id="IPR011598">
    <property type="entry name" value="bHLH_dom"/>
</dbReference>
<keyword evidence="9" id="KW-1185">Reference proteome</keyword>
<gene>
    <name evidence="8" type="primary">TFAP4_3</name>
    <name evidence="8" type="ORF">OS493_024225</name>
</gene>
<reference evidence="8" key="1">
    <citation type="submission" date="2023-01" db="EMBL/GenBank/DDBJ databases">
        <title>Genome assembly of the deep-sea coral Lophelia pertusa.</title>
        <authorList>
            <person name="Herrera S."/>
            <person name="Cordes E."/>
        </authorList>
    </citation>
    <scope>NUCLEOTIDE SEQUENCE</scope>
    <source>
        <strain evidence="8">USNM1676648</strain>
        <tissue evidence="8">Polyp</tissue>
    </source>
</reference>
<dbReference type="Proteomes" id="UP001163046">
    <property type="component" value="Unassembled WGS sequence"/>
</dbReference>
<keyword evidence="2" id="KW-0805">Transcription regulation</keyword>
<keyword evidence="3 8" id="KW-0238">DNA-binding</keyword>
<dbReference type="GO" id="GO:0000978">
    <property type="term" value="F:RNA polymerase II cis-regulatory region sequence-specific DNA binding"/>
    <property type="evidence" value="ECO:0007669"/>
    <property type="project" value="TreeGrafter"/>
</dbReference>
<comment type="caution">
    <text evidence="8">The sequence shown here is derived from an EMBL/GenBank/DDBJ whole genome shotgun (WGS) entry which is preliminary data.</text>
</comment>
<dbReference type="GO" id="GO:0005634">
    <property type="term" value="C:nucleus"/>
    <property type="evidence" value="ECO:0007669"/>
    <property type="project" value="UniProtKB-SubCell"/>
</dbReference>
<dbReference type="SUPFAM" id="SSF47459">
    <property type="entry name" value="HLH, helix-loop-helix DNA-binding domain"/>
    <property type="match status" value="1"/>
</dbReference>
<dbReference type="InterPro" id="IPR036638">
    <property type="entry name" value="HLH_DNA-bd_sf"/>
</dbReference>
<dbReference type="PROSITE" id="PS50888">
    <property type="entry name" value="BHLH"/>
    <property type="match status" value="1"/>
</dbReference>